<keyword evidence="3" id="KW-1185">Reference proteome</keyword>
<dbReference type="EMBL" id="CP115300">
    <property type="protein sequence ID" value="WBO67020.1"/>
    <property type="molecule type" value="Genomic_DNA"/>
</dbReference>
<proteinExistence type="predicted"/>
<evidence type="ECO:0000313" key="2">
    <source>
        <dbReference type="EMBL" id="WBO67020.1"/>
    </source>
</evidence>
<accession>A0ABY7P9X3</accession>
<dbReference type="Pfam" id="PF10056">
    <property type="entry name" value="DUF2293"/>
    <property type="match status" value="1"/>
</dbReference>
<reference evidence="2 3" key="1">
    <citation type="submission" date="2022-12" db="EMBL/GenBank/DDBJ databases">
        <authorList>
            <person name="Mo P."/>
        </authorList>
    </citation>
    <scope>NUCLEOTIDE SEQUENCE [LARGE SCALE GENOMIC DNA]</scope>
    <source>
        <strain evidence="2 3">HUAS 2-6</strain>
    </source>
</reference>
<protein>
    <submittedName>
        <fullName evidence="2">DUF2293 domain-containing protein</fullName>
    </submittedName>
</protein>
<gene>
    <name evidence="2" type="ORF">O1G22_31545</name>
</gene>
<dbReference type="Proteomes" id="UP001212326">
    <property type="component" value="Chromosome"/>
</dbReference>
<dbReference type="InterPro" id="IPR018744">
    <property type="entry name" value="DUF2293"/>
</dbReference>
<sequence>MGLSSTSTPHSPGRLVVVQSAKRKRCATCRGGPLSLLMLEDGAPRCLDCADLGHLVFLPRGDTALTRRAREESTLSAVVVRFNRRRSRYERQGVLVEEAALARAEARCLADAEARRRRRARDARRRAAEDERFVAAFAAEILRLLPGCPAERARAVAAHASVRGSGRVGRSAAGRALTEGAVLSAVVAAVRHVDTPYDQLLMSGVPRYEARRRIAPAVAGVLRAWQGTGADVG</sequence>
<feature type="domain" description="DUF2293" evidence="1">
    <location>
        <begin position="141"/>
        <end position="226"/>
    </location>
</feature>
<evidence type="ECO:0000259" key="1">
    <source>
        <dbReference type="Pfam" id="PF10056"/>
    </source>
</evidence>
<dbReference type="PANTHER" id="PTHR38113:SF2">
    <property type="entry name" value="DUF2293 DOMAIN-CONTAINING PROTEIN"/>
    <property type="match status" value="1"/>
</dbReference>
<organism evidence="2 3">
    <name type="scientific">Streptomyces camelliae</name>
    <dbReference type="NCBI Taxonomy" id="3004093"/>
    <lineage>
        <taxon>Bacteria</taxon>
        <taxon>Bacillati</taxon>
        <taxon>Actinomycetota</taxon>
        <taxon>Actinomycetes</taxon>
        <taxon>Kitasatosporales</taxon>
        <taxon>Streptomycetaceae</taxon>
        <taxon>Streptomyces</taxon>
    </lineage>
</organism>
<dbReference type="RefSeq" id="WP_225096538.1">
    <property type="nucleotide sequence ID" value="NZ_CP115300.1"/>
</dbReference>
<name>A0ABY7P9X3_9ACTN</name>
<evidence type="ECO:0000313" key="3">
    <source>
        <dbReference type="Proteomes" id="UP001212326"/>
    </source>
</evidence>
<dbReference type="PANTHER" id="PTHR38113">
    <property type="match status" value="1"/>
</dbReference>